<reference evidence="2" key="1">
    <citation type="submission" date="2022-10" db="EMBL/GenBank/DDBJ databases">
        <title>Determination and structural analysis of whole genome sequence of Sarocladium strictum F4-1.</title>
        <authorList>
            <person name="Hu L."/>
            <person name="Jiang Y."/>
        </authorList>
    </citation>
    <scope>NUCLEOTIDE SEQUENCE</scope>
    <source>
        <strain evidence="2">F4-1</strain>
    </source>
</reference>
<comment type="caution">
    <text evidence="2">The sequence shown here is derived from an EMBL/GenBank/DDBJ whole genome shotgun (WGS) entry which is preliminary data.</text>
</comment>
<dbReference type="Proteomes" id="UP001175261">
    <property type="component" value="Unassembled WGS sequence"/>
</dbReference>
<feature type="transmembrane region" description="Helical" evidence="1">
    <location>
        <begin position="160"/>
        <end position="182"/>
    </location>
</feature>
<accession>A0AA39GL63</accession>
<name>A0AA39GL63_SARSR</name>
<protein>
    <submittedName>
        <fullName evidence="2">Uncharacterized protein</fullName>
    </submittedName>
</protein>
<dbReference type="AlphaFoldDB" id="A0AA39GL63"/>
<evidence type="ECO:0000313" key="3">
    <source>
        <dbReference type="Proteomes" id="UP001175261"/>
    </source>
</evidence>
<evidence type="ECO:0000256" key="1">
    <source>
        <dbReference type="SAM" id="Phobius"/>
    </source>
</evidence>
<dbReference type="EMBL" id="JAPDFR010000002">
    <property type="protein sequence ID" value="KAK0389241.1"/>
    <property type="molecule type" value="Genomic_DNA"/>
</dbReference>
<keyword evidence="3" id="KW-1185">Reference proteome</keyword>
<keyword evidence="1" id="KW-1133">Transmembrane helix</keyword>
<sequence length="479" mass="52914">MCRNDCAKDTACQEDASDQKNITSDRADSKLTITTSKYRGTTAKVRWSSKFLQLPAYELLLFGRDQRPIGKSGNSVEVAAIFSGPAGPFNVSPWGRRVCQIRLKHHIAPVITNSSSVDVNRQEAQRLPLGATVQTFGGRSICHNCTFLRKANRSAVDGRVVLLYGIIQYVFHGGMMLSVVLWSRQRPSTTWHFLTDDGITRDEQHEPKSPRLFRGTSEHSRHDHGGLNAMMASKAVESQIFIELGTDQTRQCEECVDLIVSASLRQKRPSLYFEGPLSSSALQLFWTNGHQCTSTTTGRGAESDSSCAFNFEVNLVSPHVSQDECMKGNVLTETSFLLLGGPPTPASHSSDRRAAGRGLHPSGIIDNHCIEYLTGETPTIAQVPRRRITSASHHGRQCVAAKTLVSTGPQVPYGPWMWRRNSEPRSEVVFGIKEPISKGNKQAPIRLNRCLPRLPKPSMSFMRAHRATKAFATGFSIVP</sequence>
<gene>
    <name evidence="2" type="ORF">NLU13_2816</name>
</gene>
<proteinExistence type="predicted"/>
<keyword evidence="1" id="KW-0472">Membrane</keyword>
<organism evidence="2 3">
    <name type="scientific">Sarocladium strictum</name>
    <name type="common">Black bundle disease fungus</name>
    <name type="synonym">Acremonium strictum</name>
    <dbReference type="NCBI Taxonomy" id="5046"/>
    <lineage>
        <taxon>Eukaryota</taxon>
        <taxon>Fungi</taxon>
        <taxon>Dikarya</taxon>
        <taxon>Ascomycota</taxon>
        <taxon>Pezizomycotina</taxon>
        <taxon>Sordariomycetes</taxon>
        <taxon>Hypocreomycetidae</taxon>
        <taxon>Hypocreales</taxon>
        <taxon>Sarocladiaceae</taxon>
        <taxon>Sarocladium</taxon>
    </lineage>
</organism>
<evidence type="ECO:0000313" key="2">
    <source>
        <dbReference type="EMBL" id="KAK0389241.1"/>
    </source>
</evidence>
<keyword evidence="1" id="KW-0812">Transmembrane</keyword>